<evidence type="ECO:0000313" key="1">
    <source>
        <dbReference type="EMBL" id="KAF3605686.1"/>
    </source>
</evidence>
<sequence>MRQGVGYFPSGFSTPLRQTAPTLSLHSRALAAASRRGNKPAAMSQGRWDTLSSRLLLENHQSCLQTISKCSKLPFDISIT</sequence>
<reference evidence="1 2" key="1">
    <citation type="journal article" date="2020" name="BMC Genomics">
        <title>Intraspecific diversification of the crop wild relative Brassica cretica Lam. using demographic model selection.</title>
        <authorList>
            <person name="Kioukis A."/>
            <person name="Michalopoulou V.A."/>
            <person name="Briers L."/>
            <person name="Pirintsos S."/>
            <person name="Studholme D.J."/>
            <person name="Pavlidis P."/>
            <person name="Sarris P.F."/>
        </authorList>
    </citation>
    <scope>NUCLEOTIDE SEQUENCE [LARGE SCALE GENOMIC DNA]</scope>
    <source>
        <strain evidence="2">cv. PFS-1207/04</strain>
    </source>
</reference>
<organism evidence="1 2">
    <name type="scientific">Brassica cretica</name>
    <name type="common">Mustard</name>
    <dbReference type="NCBI Taxonomy" id="69181"/>
    <lineage>
        <taxon>Eukaryota</taxon>
        <taxon>Viridiplantae</taxon>
        <taxon>Streptophyta</taxon>
        <taxon>Embryophyta</taxon>
        <taxon>Tracheophyta</taxon>
        <taxon>Spermatophyta</taxon>
        <taxon>Magnoliopsida</taxon>
        <taxon>eudicotyledons</taxon>
        <taxon>Gunneridae</taxon>
        <taxon>Pentapetalae</taxon>
        <taxon>rosids</taxon>
        <taxon>malvids</taxon>
        <taxon>Brassicales</taxon>
        <taxon>Brassicaceae</taxon>
        <taxon>Brassiceae</taxon>
        <taxon>Brassica</taxon>
    </lineage>
</organism>
<keyword evidence="2" id="KW-1185">Reference proteome</keyword>
<evidence type="ECO:0000313" key="2">
    <source>
        <dbReference type="Proteomes" id="UP000266723"/>
    </source>
</evidence>
<dbReference type="EMBL" id="QGKV02000297">
    <property type="protein sequence ID" value="KAF3605686.1"/>
    <property type="molecule type" value="Genomic_DNA"/>
</dbReference>
<protein>
    <submittedName>
        <fullName evidence="1">Uncharacterized protein</fullName>
    </submittedName>
</protein>
<proteinExistence type="predicted"/>
<name>A0ABQ7ERN2_BRACR</name>
<comment type="caution">
    <text evidence="1">The sequence shown here is derived from an EMBL/GenBank/DDBJ whole genome shotgun (WGS) entry which is preliminary data.</text>
</comment>
<dbReference type="Proteomes" id="UP000266723">
    <property type="component" value="Unassembled WGS sequence"/>
</dbReference>
<gene>
    <name evidence="1" type="ORF">DY000_02049519</name>
</gene>
<accession>A0ABQ7ERN2</accession>